<gene>
    <name evidence="4" type="ORF">Nepgr_015278</name>
</gene>
<dbReference type="InterPro" id="IPR003690">
    <property type="entry name" value="MTERF"/>
</dbReference>
<keyword evidence="3" id="KW-0809">Transit peptide</keyword>
<sequence>MVFCVDLETTILPKVRFLQDMGIKEDAIGRMLVKFPPFLTYSLYKKIRPVVIFLLTRAGVARKNIGKVIAVAPELLGCSIAHKLDGNVKYFLSLGISVRQLGEMVADFPMLLRYNVELLRPKYRFLRRTMVRPLHDLIEFPRYFSYSLDERIIPRHKVLVENRINFKLRYMLGSTDEDFSRRVRDAVVRRQRFESGIVCLPELRGNESVEQAPADACESFEDCDESKIMGNTFDEAKLNSSFQDQDCDT</sequence>
<dbReference type="SMART" id="SM00733">
    <property type="entry name" value="Mterf"/>
    <property type="match status" value="5"/>
</dbReference>
<evidence type="ECO:0000256" key="1">
    <source>
        <dbReference type="ARBA" id="ARBA00007692"/>
    </source>
</evidence>
<dbReference type="Gene3D" id="1.25.70.10">
    <property type="entry name" value="Transcription termination factor 3, mitochondrial"/>
    <property type="match status" value="1"/>
</dbReference>
<organism evidence="4 5">
    <name type="scientific">Nepenthes gracilis</name>
    <name type="common">Slender pitcher plant</name>
    <dbReference type="NCBI Taxonomy" id="150966"/>
    <lineage>
        <taxon>Eukaryota</taxon>
        <taxon>Viridiplantae</taxon>
        <taxon>Streptophyta</taxon>
        <taxon>Embryophyta</taxon>
        <taxon>Tracheophyta</taxon>
        <taxon>Spermatophyta</taxon>
        <taxon>Magnoliopsida</taxon>
        <taxon>eudicotyledons</taxon>
        <taxon>Gunneridae</taxon>
        <taxon>Pentapetalae</taxon>
        <taxon>Caryophyllales</taxon>
        <taxon>Nepenthaceae</taxon>
        <taxon>Nepenthes</taxon>
    </lineage>
</organism>
<keyword evidence="2" id="KW-0805">Transcription regulation</keyword>
<keyword evidence="2" id="KW-0804">Transcription</keyword>
<dbReference type="InterPro" id="IPR038538">
    <property type="entry name" value="MTERF_sf"/>
</dbReference>
<keyword evidence="2" id="KW-0806">Transcription termination</keyword>
<dbReference type="AlphaFoldDB" id="A0AAD3XQ97"/>
<dbReference type="Proteomes" id="UP001279734">
    <property type="component" value="Unassembled WGS sequence"/>
</dbReference>
<dbReference type="EMBL" id="BSYO01000013">
    <property type="protein sequence ID" value="GMH13437.1"/>
    <property type="molecule type" value="Genomic_DNA"/>
</dbReference>
<evidence type="ECO:0000313" key="5">
    <source>
        <dbReference type="Proteomes" id="UP001279734"/>
    </source>
</evidence>
<keyword evidence="5" id="KW-1185">Reference proteome</keyword>
<name>A0AAD3XQ97_NEPGR</name>
<proteinExistence type="inferred from homology"/>
<evidence type="ECO:0000313" key="4">
    <source>
        <dbReference type="EMBL" id="GMH13437.1"/>
    </source>
</evidence>
<comment type="similarity">
    <text evidence="1">Belongs to the mTERF family.</text>
</comment>
<evidence type="ECO:0000256" key="2">
    <source>
        <dbReference type="ARBA" id="ARBA00022472"/>
    </source>
</evidence>
<protein>
    <submittedName>
        <fullName evidence="4">Uncharacterized protein</fullName>
    </submittedName>
</protein>
<dbReference type="Pfam" id="PF02536">
    <property type="entry name" value="mTERF"/>
    <property type="match status" value="1"/>
</dbReference>
<accession>A0AAD3XQ97</accession>
<dbReference type="GO" id="GO:0003676">
    <property type="term" value="F:nucleic acid binding"/>
    <property type="evidence" value="ECO:0007669"/>
    <property type="project" value="InterPro"/>
</dbReference>
<dbReference type="GO" id="GO:0006353">
    <property type="term" value="P:DNA-templated transcription termination"/>
    <property type="evidence" value="ECO:0007669"/>
    <property type="project" value="UniProtKB-KW"/>
</dbReference>
<reference evidence="4" key="1">
    <citation type="submission" date="2023-05" db="EMBL/GenBank/DDBJ databases">
        <title>Nepenthes gracilis genome sequencing.</title>
        <authorList>
            <person name="Fukushima K."/>
        </authorList>
    </citation>
    <scope>NUCLEOTIDE SEQUENCE</scope>
    <source>
        <strain evidence="4">SING2019-196</strain>
    </source>
</reference>
<dbReference type="PANTHER" id="PTHR13068">
    <property type="entry name" value="CGI-12 PROTEIN-RELATED"/>
    <property type="match status" value="1"/>
</dbReference>
<evidence type="ECO:0000256" key="3">
    <source>
        <dbReference type="ARBA" id="ARBA00022946"/>
    </source>
</evidence>
<dbReference type="PANTHER" id="PTHR13068:SF98">
    <property type="entry name" value="TRANSCRIPTION TERMINATION FACTOR MTERF2, CHLOROPLASTIC"/>
    <property type="match status" value="1"/>
</dbReference>
<comment type="caution">
    <text evidence="4">The sequence shown here is derived from an EMBL/GenBank/DDBJ whole genome shotgun (WGS) entry which is preliminary data.</text>
</comment>